<feature type="region of interest" description="Disordered" evidence="1">
    <location>
        <begin position="77"/>
        <end position="101"/>
    </location>
</feature>
<name>A0ABS8V9K0_DATST</name>
<dbReference type="Proteomes" id="UP000823775">
    <property type="component" value="Unassembled WGS sequence"/>
</dbReference>
<protein>
    <submittedName>
        <fullName evidence="2">Uncharacterized protein</fullName>
    </submittedName>
</protein>
<proteinExistence type="predicted"/>
<comment type="caution">
    <text evidence="2">The sequence shown here is derived from an EMBL/GenBank/DDBJ whole genome shotgun (WGS) entry which is preliminary data.</text>
</comment>
<evidence type="ECO:0000256" key="1">
    <source>
        <dbReference type="SAM" id="MobiDB-lite"/>
    </source>
</evidence>
<sequence length="137" mass="16004">MEKRGEKRLCVDSSNEVNRVVRKLYDEFSFEVSTSQPGVRKLKDDHLNLTQMMKDREVSIRQLEEIMNVLAANMESKESMLTHEPTKEESTLTSSNIDEDEVEWEVEESLHKETWEGILLNINDRGSEELEEECNLL</sequence>
<accession>A0ABS8V9K0</accession>
<gene>
    <name evidence="2" type="ORF">HAX54_031064</name>
</gene>
<evidence type="ECO:0000313" key="2">
    <source>
        <dbReference type="EMBL" id="MCD9643499.1"/>
    </source>
</evidence>
<keyword evidence="3" id="KW-1185">Reference proteome</keyword>
<organism evidence="2 3">
    <name type="scientific">Datura stramonium</name>
    <name type="common">Jimsonweed</name>
    <name type="synonym">Common thornapple</name>
    <dbReference type="NCBI Taxonomy" id="4076"/>
    <lineage>
        <taxon>Eukaryota</taxon>
        <taxon>Viridiplantae</taxon>
        <taxon>Streptophyta</taxon>
        <taxon>Embryophyta</taxon>
        <taxon>Tracheophyta</taxon>
        <taxon>Spermatophyta</taxon>
        <taxon>Magnoliopsida</taxon>
        <taxon>eudicotyledons</taxon>
        <taxon>Gunneridae</taxon>
        <taxon>Pentapetalae</taxon>
        <taxon>asterids</taxon>
        <taxon>lamiids</taxon>
        <taxon>Solanales</taxon>
        <taxon>Solanaceae</taxon>
        <taxon>Solanoideae</taxon>
        <taxon>Datureae</taxon>
        <taxon>Datura</taxon>
    </lineage>
</organism>
<evidence type="ECO:0000313" key="3">
    <source>
        <dbReference type="Proteomes" id="UP000823775"/>
    </source>
</evidence>
<feature type="compositionally biased region" description="Basic and acidic residues" evidence="1">
    <location>
        <begin position="77"/>
        <end position="90"/>
    </location>
</feature>
<reference evidence="2 3" key="1">
    <citation type="journal article" date="2021" name="BMC Genomics">
        <title>Datura genome reveals duplications of psychoactive alkaloid biosynthetic genes and high mutation rate following tissue culture.</title>
        <authorList>
            <person name="Rajewski A."/>
            <person name="Carter-House D."/>
            <person name="Stajich J."/>
            <person name="Litt A."/>
        </authorList>
    </citation>
    <scope>NUCLEOTIDE SEQUENCE [LARGE SCALE GENOMIC DNA]</scope>
    <source>
        <strain evidence="2">AR-01</strain>
    </source>
</reference>
<dbReference type="EMBL" id="JACEIK010003906">
    <property type="protein sequence ID" value="MCD9643499.1"/>
    <property type="molecule type" value="Genomic_DNA"/>
</dbReference>